<dbReference type="Proteomes" id="UP000237000">
    <property type="component" value="Unassembled WGS sequence"/>
</dbReference>
<dbReference type="STRING" id="63057.A0A2P5F0E3"/>
<protein>
    <submittedName>
        <fullName evidence="1">Uncharacterized protein</fullName>
    </submittedName>
</protein>
<keyword evidence="2" id="KW-1185">Reference proteome</keyword>
<dbReference type="AlphaFoldDB" id="A0A2P5F0E3"/>
<comment type="caution">
    <text evidence="1">The sequence shown here is derived from an EMBL/GenBank/DDBJ whole genome shotgun (WGS) entry which is preliminary data.</text>
</comment>
<dbReference type="OrthoDB" id="1433817at2759"/>
<dbReference type="PANTHER" id="PTHR33116">
    <property type="entry name" value="REVERSE TRANSCRIPTASE ZINC-BINDING DOMAIN-CONTAINING PROTEIN-RELATED-RELATED"/>
    <property type="match status" value="1"/>
</dbReference>
<evidence type="ECO:0000313" key="1">
    <source>
        <dbReference type="EMBL" id="PON91264.1"/>
    </source>
</evidence>
<proteinExistence type="predicted"/>
<sequence>MRRGGSTLTYLGVFLFAGSPKRAHFQPILDKIFNNFENWKGMSLSMAGRVSLVNSVIMGQLSYSFQVHRWPISLLKDLISTIQNFLWSGSIKDSKPVIVSWWMCCKPKQEGGLGLRDPRFLNLALLKKLSWSLLTDDSFVYKFLRGRFFSTGFTVRRFWKSSIWSGLKSLIQPIIDESIWAPGINSKVRFWTDNWLGSPLVAVIDFDVSLEPPLDSVIGDVSTNAVWSLPISFINSFPHLAEEIRKVVFCDKDTFIWRHSSSSRITCAEAYLSLAGPFTKERWGDKFWASFIPPSRSIFF</sequence>
<gene>
    <name evidence="1" type="ORF">TorRG33x02_128270</name>
</gene>
<reference evidence="2" key="1">
    <citation type="submission" date="2016-06" db="EMBL/GenBank/DDBJ databases">
        <title>Parallel loss of symbiosis genes in relatives of nitrogen-fixing non-legume Parasponia.</title>
        <authorList>
            <person name="Van Velzen R."/>
            <person name="Holmer R."/>
            <person name="Bu F."/>
            <person name="Rutten L."/>
            <person name="Van Zeijl A."/>
            <person name="Liu W."/>
            <person name="Santuari L."/>
            <person name="Cao Q."/>
            <person name="Sharma T."/>
            <person name="Shen D."/>
            <person name="Roswanjaya Y."/>
            <person name="Wardhani T."/>
            <person name="Kalhor M.S."/>
            <person name="Jansen J."/>
            <person name="Van den Hoogen J."/>
            <person name="Gungor B."/>
            <person name="Hartog M."/>
            <person name="Hontelez J."/>
            <person name="Verver J."/>
            <person name="Yang W.-C."/>
            <person name="Schijlen E."/>
            <person name="Repin R."/>
            <person name="Schilthuizen M."/>
            <person name="Schranz E."/>
            <person name="Heidstra R."/>
            <person name="Miyata K."/>
            <person name="Fedorova E."/>
            <person name="Kohlen W."/>
            <person name="Bisseling T."/>
            <person name="Smit S."/>
            <person name="Geurts R."/>
        </authorList>
    </citation>
    <scope>NUCLEOTIDE SEQUENCE [LARGE SCALE GENOMIC DNA]</scope>
    <source>
        <strain evidence="2">cv. RG33-2</strain>
    </source>
</reference>
<organism evidence="1 2">
    <name type="scientific">Trema orientale</name>
    <name type="common">Charcoal tree</name>
    <name type="synonym">Celtis orientalis</name>
    <dbReference type="NCBI Taxonomy" id="63057"/>
    <lineage>
        <taxon>Eukaryota</taxon>
        <taxon>Viridiplantae</taxon>
        <taxon>Streptophyta</taxon>
        <taxon>Embryophyta</taxon>
        <taxon>Tracheophyta</taxon>
        <taxon>Spermatophyta</taxon>
        <taxon>Magnoliopsida</taxon>
        <taxon>eudicotyledons</taxon>
        <taxon>Gunneridae</taxon>
        <taxon>Pentapetalae</taxon>
        <taxon>rosids</taxon>
        <taxon>fabids</taxon>
        <taxon>Rosales</taxon>
        <taxon>Cannabaceae</taxon>
        <taxon>Trema</taxon>
    </lineage>
</organism>
<accession>A0A2P5F0E3</accession>
<dbReference type="PANTHER" id="PTHR33116:SF78">
    <property type="entry name" value="OS12G0587133 PROTEIN"/>
    <property type="match status" value="1"/>
</dbReference>
<name>A0A2P5F0E3_TREOI</name>
<dbReference type="EMBL" id="JXTC01000075">
    <property type="protein sequence ID" value="PON91264.1"/>
    <property type="molecule type" value="Genomic_DNA"/>
</dbReference>
<evidence type="ECO:0000313" key="2">
    <source>
        <dbReference type="Proteomes" id="UP000237000"/>
    </source>
</evidence>
<dbReference type="InParanoid" id="A0A2P5F0E3"/>